<dbReference type="Gene3D" id="3.40.50.720">
    <property type="entry name" value="NAD(P)-binding Rossmann-like Domain"/>
    <property type="match status" value="1"/>
</dbReference>
<name>A0A7T2VZ00_DELAC</name>
<evidence type="ECO:0000256" key="2">
    <source>
        <dbReference type="ARBA" id="ARBA00023002"/>
    </source>
</evidence>
<dbReference type="PRINTS" id="PR00080">
    <property type="entry name" value="SDRFAMILY"/>
</dbReference>
<evidence type="ECO:0000313" key="4">
    <source>
        <dbReference type="Proteomes" id="UP000594778"/>
    </source>
</evidence>
<dbReference type="InterPro" id="IPR020904">
    <property type="entry name" value="Sc_DH/Rdtase_CS"/>
</dbReference>
<evidence type="ECO:0000313" key="3">
    <source>
        <dbReference type="EMBL" id="QPS08636.1"/>
    </source>
</evidence>
<reference evidence="3 4" key="1">
    <citation type="submission" date="2020-12" db="EMBL/GenBank/DDBJ databases">
        <title>FDA dAtabase for Regulatory Grade micrObial Sequences (FDA-ARGOS): Supporting development and validation of Infectious Disease Dx tests.</title>
        <authorList>
            <person name="Sproer C."/>
            <person name="Gronow S."/>
            <person name="Severitt S."/>
            <person name="Schroder I."/>
            <person name="Tallon L."/>
            <person name="Sadzewicz L."/>
            <person name="Zhao X."/>
            <person name="Boylan J."/>
            <person name="Ott S."/>
            <person name="Bowen H."/>
            <person name="Vavikolanu K."/>
            <person name="Mehta A."/>
            <person name="Aluvathingal J."/>
            <person name="Nadendla S."/>
            <person name="Lowell S."/>
            <person name="Myers T."/>
            <person name="Yan Y."/>
            <person name="Sichtig H."/>
        </authorList>
    </citation>
    <scope>NUCLEOTIDE SEQUENCE [LARGE SCALE GENOMIC DNA]</scope>
    <source>
        <strain evidence="3 4">FDAARGOS_909</strain>
    </source>
</reference>
<dbReference type="EMBL" id="CP065668">
    <property type="protein sequence ID" value="QPS08636.1"/>
    <property type="molecule type" value="Genomic_DNA"/>
</dbReference>
<dbReference type="PANTHER" id="PTHR42760:SF133">
    <property type="entry name" value="3-OXOACYL-[ACYL-CARRIER-PROTEIN] REDUCTASE"/>
    <property type="match status" value="1"/>
</dbReference>
<protein>
    <submittedName>
        <fullName evidence="3">SDR family oxidoreductase</fullName>
    </submittedName>
</protein>
<keyword evidence="2" id="KW-0560">Oxidoreductase</keyword>
<dbReference type="RefSeq" id="WP_183021823.1">
    <property type="nucleotide sequence ID" value="NZ_CP065668.1"/>
</dbReference>
<comment type="similarity">
    <text evidence="1">Belongs to the short-chain dehydrogenases/reductases (SDR) family.</text>
</comment>
<organism evidence="3 4">
    <name type="scientific">Delftia acidovorans</name>
    <name type="common">Pseudomonas acidovorans</name>
    <name type="synonym">Comamonas acidovorans</name>
    <dbReference type="NCBI Taxonomy" id="80866"/>
    <lineage>
        <taxon>Bacteria</taxon>
        <taxon>Pseudomonadati</taxon>
        <taxon>Pseudomonadota</taxon>
        <taxon>Betaproteobacteria</taxon>
        <taxon>Burkholderiales</taxon>
        <taxon>Comamonadaceae</taxon>
        <taxon>Delftia</taxon>
    </lineage>
</organism>
<dbReference type="PANTHER" id="PTHR42760">
    <property type="entry name" value="SHORT-CHAIN DEHYDROGENASES/REDUCTASES FAMILY MEMBER"/>
    <property type="match status" value="1"/>
</dbReference>
<dbReference type="PRINTS" id="PR00081">
    <property type="entry name" value="GDHRDH"/>
</dbReference>
<dbReference type="Proteomes" id="UP000594778">
    <property type="component" value="Chromosome"/>
</dbReference>
<dbReference type="SUPFAM" id="SSF51735">
    <property type="entry name" value="NAD(P)-binding Rossmann-fold domains"/>
    <property type="match status" value="1"/>
</dbReference>
<gene>
    <name evidence="3" type="ORF">I6G66_00735</name>
</gene>
<dbReference type="FunFam" id="3.40.50.720:FF:000084">
    <property type="entry name" value="Short-chain dehydrogenase reductase"/>
    <property type="match status" value="1"/>
</dbReference>
<dbReference type="InterPro" id="IPR002347">
    <property type="entry name" value="SDR_fam"/>
</dbReference>
<dbReference type="Pfam" id="PF13561">
    <property type="entry name" value="adh_short_C2"/>
    <property type="match status" value="1"/>
</dbReference>
<dbReference type="InterPro" id="IPR036291">
    <property type="entry name" value="NAD(P)-bd_dom_sf"/>
</dbReference>
<evidence type="ECO:0000256" key="1">
    <source>
        <dbReference type="ARBA" id="ARBA00006484"/>
    </source>
</evidence>
<sequence length="265" mass="27860">MAQPSSLGLQGKVVLVTGAGRGIGAAIAIAFAREGATVVVNHLSNDEAAARTVAACQAAGQESGGDAWAVKADVGSQPAVLAMADAVAREAGAIDIVVNNAFKPYAFDPERRRRFDDLQWSDYQAQYDGAVGAAFNVCRAVLPQMRQRARGSIVNIASNLVEHPVVPYHDYTTAKASLVAFSRNLASELGPVGIRVNCVAPGLVYPTQGTQDTRESFRESLMAATPLRRLASPEDVAGPVLFLASELSGFMTGQVLFVDGGLVMR</sequence>
<dbReference type="GO" id="GO:0016616">
    <property type="term" value="F:oxidoreductase activity, acting on the CH-OH group of donors, NAD or NADP as acceptor"/>
    <property type="evidence" value="ECO:0007669"/>
    <property type="project" value="TreeGrafter"/>
</dbReference>
<proteinExistence type="inferred from homology"/>
<dbReference type="AlphaFoldDB" id="A0A7T2VZ00"/>
<accession>A0A7T2VZ00</accession>
<dbReference type="PROSITE" id="PS00061">
    <property type="entry name" value="ADH_SHORT"/>
    <property type="match status" value="1"/>
</dbReference>